<evidence type="ECO:0000256" key="4">
    <source>
        <dbReference type="ARBA" id="ARBA00022840"/>
    </source>
</evidence>
<dbReference type="InterPro" id="IPR003439">
    <property type="entry name" value="ABC_transporter-like_ATP-bd"/>
</dbReference>
<dbReference type="PROSITE" id="PS50893">
    <property type="entry name" value="ABC_TRANSPORTER_2"/>
    <property type="match status" value="1"/>
</dbReference>
<feature type="domain" description="ABC transmembrane type-1" evidence="9">
    <location>
        <begin position="20"/>
        <end position="303"/>
    </location>
</feature>
<proteinExistence type="predicted"/>
<dbReference type="SMART" id="SM00382">
    <property type="entry name" value="AAA"/>
    <property type="match status" value="1"/>
</dbReference>
<feature type="transmembrane region" description="Helical" evidence="7">
    <location>
        <begin position="160"/>
        <end position="178"/>
    </location>
</feature>
<keyword evidence="3" id="KW-0547">Nucleotide-binding</keyword>
<evidence type="ECO:0000256" key="7">
    <source>
        <dbReference type="SAM" id="Phobius"/>
    </source>
</evidence>
<evidence type="ECO:0000256" key="1">
    <source>
        <dbReference type="ARBA" id="ARBA00004651"/>
    </source>
</evidence>
<keyword evidence="4" id="KW-0067">ATP-binding</keyword>
<evidence type="ECO:0000256" key="5">
    <source>
        <dbReference type="ARBA" id="ARBA00022989"/>
    </source>
</evidence>
<dbReference type="Pfam" id="PF00664">
    <property type="entry name" value="ABC_membrane"/>
    <property type="match status" value="1"/>
</dbReference>
<name>A0ABM8FKK8_9BACT</name>
<evidence type="ECO:0000256" key="2">
    <source>
        <dbReference type="ARBA" id="ARBA00022692"/>
    </source>
</evidence>
<dbReference type="InterPro" id="IPR011527">
    <property type="entry name" value="ABC1_TM_dom"/>
</dbReference>
<feature type="transmembrane region" description="Helical" evidence="7">
    <location>
        <begin position="20"/>
        <end position="40"/>
    </location>
</feature>
<dbReference type="Proteomes" id="UP001321445">
    <property type="component" value="Chromosome"/>
</dbReference>
<evidence type="ECO:0000313" key="11">
    <source>
        <dbReference type="Proteomes" id="UP001321445"/>
    </source>
</evidence>
<dbReference type="Gene3D" id="1.20.1560.10">
    <property type="entry name" value="ABC transporter type 1, transmembrane domain"/>
    <property type="match status" value="1"/>
</dbReference>
<comment type="subcellular location">
    <subcellularLocation>
        <location evidence="1">Cell membrane</location>
        <topology evidence="1">Multi-pass membrane protein</topology>
    </subcellularLocation>
</comment>
<dbReference type="SUPFAM" id="SSF52540">
    <property type="entry name" value="P-loop containing nucleoside triphosphate hydrolases"/>
    <property type="match status" value="1"/>
</dbReference>
<dbReference type="PANTHER" id="PTHR43394">
    <property type="entry name" value="ATP-DEPENDENT PERMEASE MDL1, MITOCHONDRIAL"/>
    <property type="match status" value="1"/>
</dbReference>
<dbReference type="PROSITE" id="PS00211">
    <property type="entry name" value="ABC_TRANSPORTER_1"/>
    <property type="match status" value="1"/>
</dbReference>
<keyword evidence="6 7" id="KW-0472">Membrane</keyword>
<dbReference type="PANTHER" id="PTHR43394:SF1">
    <property type="entry name" value="ATP-BINDING CASSETTE SUB-FAMILY B MEMBER 10, MITOCHONDRIAL"/>
    <property type="match status" value="1"/>
</dbReference>
<protein>
    <submittedName>
        <fullName evidence="10">ABC transporter permease</fullName>
    </submittedName>
</protein>
<dbReference type="Pfam" id="PF00005">
    <property type="entry name" value="ABC_tran"/>
    <property type="match status" value="1"/>
</dbReference>
<dbReference type="InterPro" id="IPR017871">
    <property type="entry name" value="ABC_transporter-like_CS"/>
</dbReference>
<evidence type="ECO:0000256" key="6">
    <source>
        <dbReference type="ARBA" id="ARBA00023136"/>
    </source>
</evidence>
<feature type="transmembrane region" description="Helical" evidence="7">
    <location>
        <begin position="135"/>
        <end position="154"/>
    </location>
</feature>
<dbReference type="CDD" id="cd18552">
    <property type="entry name" value="ABC_6TM_MsbA_like"/>
    <property type="match status" value="1"/>
</dbReference>
<dbReference type="SUPFAM" id="SSF90123">
    <property type="entry name" value="ABC transporter transmembrane region"/>
    <property type="match status" value="1"/>
</dbReference>
<dbReference type="InterPro" id="IPR036640">
    <property type="entry name" value="ABC1_TM_sf"/>
</dbReference>
<evidence type="ECO:0000259" key="9">
    <source>
        <dbReference type="PROSITE" id="PS50929"/>
    </source>
</evidence>
<organism evidence="10 11">
    <name type="scientific">Hydrogenimonas cancrithermarum</name>
    <dbReference type="NCBI Taxonomy" id="2993563"/>
    <lineage>
        <taxon>Bacteria</taxon>
        <taxon>Pseudomonadati</taxon>
        <taxon>Campylobacterota</taxon>
        <taxon>Epsilonproteobacteria</taxon>
        <taxon>Campylobacterales</taxon>
        <taxon>Hydrogenimonadaceae</taxon>
        <taxon>Hydrogenimonas</taxon>
    </lineage>
</organism>
<dbReference type="InterPro" id="IPR027417">
    <property type="entry name" value="P-loop_NTPase"/>
</dbReference>
<evidence type="ECO:0000259" key="8">
    <source>
        <dbReference type="PROSITE" id="PS50893"/>
    </source>
</evidence>
<accession>A0ABM8FKK8</accession>
<dbReference type="EMBL" id="AP027370">
    <property type="protein sequence ID" value="BDY11870.1"/>
    <property type="molecule type" value="Genomic_DNA"/>
</dbReference>
<keyword evidence="5 7" id="KW-1133">Transmembrane helix</keyword>
<dbReference type="Gene3D" id="3.40.50.300">
    <property type="entry name" value="P-loop containing nucleotide triphosphate hydrolases"/>
    <property type="match status" value="1"/>
</dbReference>
<dbReference type="PROSITE" id="PS50929">
    <property type="entry name" value="ABC_TM1F"/>
    <property type="match status" value="1"/>
</dbReference>
<feature type="domain" description="ABC transporter" evidence="8">
    <location>
        <begin position="334"/>
        <end position="566"/>
    </location>
</feature>
<reference evidence="10 11" key="1">
    <citation type="submission" date="2023-03" db="EMBL/GenBank/DDBJ databases">
        <title>Description of Hydrogenimonas sp. ISO32.</title>
        <authorList>
            <person name="Mino S."/>
            <person name="Fukazawa S."/>
            <person name="Sawabe T."/>
        </authorList>
    </citation>
    <scope>NUCLEOTIDE SEQUENCE [LARGE SCALE GENOMIC DNA]</scope>
    <source>
        <strain evidence="10 11">ISO32</strain>
    </source>
</reference>
<dbReference type="InterPro" id="IPR003593">
    <property type="entry name" value="AAA+_ATPase"/>
</dbReference>
<sequence>MKKFLATYLPYYRDYSGKIAMAIVGMFLASAATAAIAYMVKPLMDRIFVEHDVQMLYILPAFIILAFVGKGLGTFMQSYALSFIGQDIIRKLRNRMLNHMMHLDMDFHFRFHSGELISRISNDILRVQNAISSDIAILLREFVTVVALLAVVIYQSPMLALYSLIIIPLAVYPVEVISRKIKKLSHQSQEQNSDLLSSLSEIFANYEMIKSYNAQEYELGTFKERNLRFFKTNIKTVKVQLMLVPILELVAAVAITAVIIIGGREVLIAKTLTTGEFFSFLTALSLLIDPLRRISTAYSHLQDAVAANERIEQVLHYKPMIVSGTKQLDHVDTIEFENVTLRYGDTVALENISLRAQKGEVIGLVGDSGGGKSSMVNLILRFYDPAEGVVKINDIDAREIDVKSLRDRIAIVTQRIYISNDTIAANIAYGVEPDEEKVIEALKKANLWDFVASLPEGIHTVLSEGGTNLSGGQRQRIAIARALYKNPDILILDEATSALDNKSEAAIIETIYALKKDLIVFMIAHRLTTIERADKILVFEHGHIVCQGSKETLSKECETFKKLYHIASDV</sequence>
<gene>
    <name evidence="10" type="primary">msbA</name>
    <name evidence="10" type="ORF">HCR_01820</name>
</gene>
<keyword evidence="2 7" id="KW-0812">Transmembrane</keyword>
<dbReference type="InterPro" id="IPR039421">
    <property type="entry name" value="Type_1_exporter"/>
</dbReference>
<evidence type="ECO:0000256" key="3">
    <source>
        <dbReference type="ARBA" id="ARBA00022741"/>
    </source>
</evidence>
<evidence type="ECO:0000313" key="10">
    <source>
        <dbReference type="EMBL" id="BDY11870.1"/>
    </source>
</evidence>
<feature type="transmembrane region" description="Helical" evidence="7">
    <location>
        <begin position="60"/>
        <end position="85"/>
    </location>
</feature>
<keyword evidence="11" id="KW-1185">Reference proteome</keyword>
<feature type="transmembrane region" description="Helical" evidence="7">
    <location>
        <begin position="241"/>
        <end position="261"/>
    </location>
</feature>
<dbReference type="RefSeq" id="WP_286337084.1">
    <property type="nucleotide sequence ID" value="NZ_AP027370.1"/>
</dbReference>